<dbReference type="EMBL" id="CP020373">
    <property type="protein sequence ID" value="AZQ09205.1"/>
    <property type="molecule type" value="Genomic_DNA"/>
</dbReference>
<sequence length="96" mass="11212">MAQKALWQKRVDQQLRFDNKHDVFLLWISNEYGVEPLRFEHYSNKVPTYLQLESIPSDRDAGCEYHIVLSMKLTDDLRISSTSTSVMKTCSFKPKG</sequence>
<dbReference type="Proteomes" id="UP000278437">
    <property type="component" value="Chromosome"/>
</dbReference>
<protein>
    <submittedName>
        <fullName evidence="1">Uncharacterized protein</fullName>
    </submittedName>
</protein>
<keyword evidence="2" id="KW-1185">Reference proteome</keyword>
<proteinExistence type="predicted"/>
<organism evidence="1 2">
    <name type="scientific">Shewanella khirikhana</name>
    <dbReference type="NCBI Taxonomy" id="1965282"/>
    <lineage>
        <taxon>Bacteria</taxon>
        <taxon>Pseudomonadati</taxon>
        <taxon>Pseudomonadota</taxon>
        <taxon>Gammaproteobacteria</taxon>
        <taxon>Alteromonadales</taxon>
        <taxon>Shewanellaceae</taxon>
        <taxon>Shewanella</taxon>
    </lineage>
</organism>
<evidence type="ECO:0000313" key="1">
    <source>
        <dbReference type="EMBL" id="AZQ09205.1"/>
    </source>
</evidence>
<accession>A0ABM7CYN6</accession>
<reference evidence="2" key="1">
    <citation type="submission" date="2017-03" db="EMBL/GenBank/DDBJ databases">
        <title>Full genome sequence of a non-lethal Shewanella isolate that potentiates virulence of Vibio parahaemolyticus causing acute hepatopancreatic necrosis disease (AHPND) in shrimp.</title>
        <authorList>
            <person name="Prachumwat A."/>
            <person name="Sritunyalucksana K."/>
        </authorList>
    </citation>
    <scope>NUCLEOTIDE SEQUENCE [LARGE SCALE GENOMIC DNA]</scope>
    <source>
        <strain evidence="2">TH2012</strain>
    </source>
</reference>
<evidence type="ECO:0000313" key="2">
    <source>
        <dbReference type="Proteomes" id="UP000278437"/>
    </source>
</evidence>
<name>A0ABM7CYN6_9GAMM</name>
<gene>
    <name evidence="1" type="ORF">STH12_00052</name>
</gene>